<reference evidence="2 3" key="1">
    <citation type="submission" date="2023-03" db="EMBL/GenBank/DDBJ databases">
        <title>Strain FZY0004 represents a novel species in the genus Thalassospira isolated from seawater.</title>
        <authorList>
            <person name="Fu Z.-Y."/>
        </authorList>
    </citation>
    <scope>NUCLEOTIDE SEQUENCE [LARGE SCALE GENOMIC DNA]</scope>
    <source>
        <strain evidence="2 3">FZY0004</strain>
    </source>
</reference>
<evidence type="ECO:0000256" key="1">
    <source>
        <dbReference type="SAM" id="MobiDB-lite"/>
    </source>
</evidence>
<name>A0ABT6G6E2_9PROT</name>
<dbReference type="EMBL" id="JARSBO010000001">
    <property type="protein sequence ID" value="MDG4717623.1"/>
    <property type="molecule type" value="Genomic_DNA"/>
</dbReference>
<proteinExistence type="predicted"/>
<organism evidence="2 3">
    <name type="scientific">Thalassospira aquimaris</name>
    <dbReference type="NCBI Taxonomy" id="3037796"/>
    <lineage>
        <taxon>Bacteria</taxon>
        <taxon>Pseudomonadati</taxon>
        <taxon>Pseudomonadota</taxon>
        <taxon>Alphaproteobacteria</taxon>
        <taxon>Rhodospirillales</taxon>
        <taxon>Thalassospiraceae</taxon>
        <taxon>Thalassospira</taxon>
    </lineage>
</organism>
<sequence>MTKQKIVQSVSHKAPAQPQAPEDPLACLPQTFVQRGVRTPFTTKTLRYARVAVGKGGRSMIMLPGLSGGLGTYELPLDTLRDVFDLSVHDRMLFDRLLEFEDIRPETVLDHARAVAATGVGGVELARTSIRRGGNEKSSRELGQLAVLHQALLQLGGAAVQDMQREELTTMEGQVRARKALNRFASEAKVSNDTIIDSLGEWSKMIASVGLELEGCQGLLRRLTQGLSKFANDIEEWSNSEQSDYRFMAGRISSATQATYKHALRCVEEVDSWNSELGKVLTDWDRAQKDIGKTITKLWWILDGWQEMIDLWQKRPTTDRVRQREIIEEVASFAPVLPIEEITAAEQQFWVDVRVNQMLWAGELRKLGSGEIDADMVDRLERYRRQSA</sequence>
<gene>
    <name evidence="2" type="ORF">P7680_01365</name>
</gene>
<feature type="compositionally biased region" description="Polar residues" evidence="1">
    <location>
        <begin position="1"/>
        <end position="11"/>
    </location>
</feature>
<keyword evidence="3" id="KW-1185">Reference proteome</keyword>
<feature type="region of interest" description="Disordered" evidence="1">
    <location>
        <begin position="1"/>
        <end position="23"/>
    </location>
</feature>
<comment type="caution">
    <text evidence="2">The sequence shown here is derived from an EMBL/GenBank/DDBJ whole genome shotgun (WGS) entry which is preliminary data.</text>
</comment>
<dbReference type="Proteomes" id="UP001529180">
    <property type="component" value="Unassembled WGS sequence"/>
</dbReference>
<evidence type="ECO:0000313" key="3">
    <source>
        <dbReference type="Proteomes" id="UP001529180"/>
    </source>
</evidence>
<protein>
    <submittedName>
        <fullName evidence="2">Uncharacterized protein</fullName>
    </submittedName>
</protein>
<evidence type="ECO:0000313" key="2">
    <source>
        <dbReference type="EMBL" id="MDG4717623.1"/>
    </source>
</evidence>
<accession>A0ABT6G6E2</accession>